<dbReference type="Pfam" id="PF03741">
    <property type="entry name" value="TerC"/>
    <property type="match status" value="1"/>
</dbReference>
<feature type="transmembrane region" description="Helical" evidence="6">
    <location>
        <begin position="12"/>
        <end position="37"/>
    </location>
</feature>
<protein>
    <submittedName>
        <fullName evidence="7">TerC family protein</fullName>
    </submittedName>
</protein>
<keyword evidence="4 6" id="KW-1133">Transmembrane helix</keyword>
<dbReference type="RefSeq" id="WP_168809894.1">
    <property type="nucleotide sequence ID" value="NZ_CP051205.1"/>
</dbReference>
<proteinExistence type="inferred from homology"/>
<keyword evidence="3 6" id="KW-0812">Transmembrane</keyword>
<evidence type="ECO:0000256" key="4">
    <source>
        <dbReference type="ARBA" id="ARBA00022989"/>
    </source>
</evidence>
<dbReference type="Proteomes" id="UP000502421">
    <property type="component" value="Chromosome"/>
</dbReference>
<evidence type="ECO:0000256" key="1">
    <source>
        <dbReference type="ARBA" id="ARBA00004141"/>
    </source>
</evidence>
<reference evidence="8" key="1">
    <citation type="submission" date="2020-04" db="EMBL/GenBank/DDBJ databases">
        <authorList>
            <person name="Kittiwongwattana C."/>
        </authorList>
    </citation>
    <scope>NUCLEOTIDE SEQUENCE [LARGE SCALE GENOMIC DNA]</scope>
    <source>
        <strain evidence="8">1310</strain>
    </source>
</reference>
<evidence type="ECO:0000313" key="7">
    <source>
        <dbReference type="EMBL" id="QJB35129.1"/>
    </source>
</evidence>
<feature type="transmembrane region" description="Helical" evidence="6">
    <location>
        <begin position="187"/>
        <end position="208"/>
    </location>
</feature>
<dbReference type="GO" id="GO:0016020">
    <property type="term" value="C:membrane"/>
    <property type="evidence" value="ECO:0007669"/>
    <property type="project" value="UniProtKB-SubCell"/>
</dbReference>
<organism evidence="7 8">
    <name type="scientific">Chitinophaga oryzae</name>
    <dbReference type="NCBI Taxonomy" id="2725414"/>
    <lineage>
        <taxon>Bacteria</taxon>
        <taxon>Pseudomonadati</taxon>
        <taxon>Bacteroidota</taxon>
        <taxon>Chitinophagia</taxon>
        <taxon>Chitinophagales</taxon>
        <taxon>Chitinophagaceae</taxon>
        <taxon>Chitinophaga</taxon>
    </lineage>
</organism>
<comment type="similarity">
    <text evidence="2">Belongs to the TerC family.</text>
</comment>
<dbReference type="InterPro" id="IPR036259">
    <property type="entry name" value="MFS_trans_sf"/>
</dbReference>
<sequence length="261" mass="29013">MEQFLTAESIISLLTLILMEVVLGIDNVIFVSIVMNRLPPEKRPAARRIWMFTGIAVRIILLLCIGYIVKAVDPLFHIGSHGFSLRDLIMLGGGLFLLIKTTLEIHHKLEGEEPGGQTQNGNKPVASMLNVVGQIILIDTVFSFDSIITAVGLAKQVPVMIIAVIIAMIVMFLFAPRISDFIHKHPTLKMLALSFLVMVGAILIVEGWNAEKAHELHLKNYVYFAMAFSFGVEMLNMRMRKGTAHPVELKEPTLKAAEKQD</sequence>
<feature type="transmembrane region" description="Helical" evidence="6">
    <location>
        <begin position="220"/>
        <end position="237"/>
    </location>
</feature>
<dbReference type="InterPro" id="IPR005496">
    <property type="entry name" value="Integral_membrane_TerC"/>
</dbReference>
<dbReference type="PANTHER" id="PTHR30238:SF4">
    <property type="entry name" value="SLL1022 PROTEIN"/>
    <property type="match status" value="1"/>
</dbReference>
<feature type="transmembrane region" description="Helical" evidence="6">
    <location>
        <begin position="131"/>
        <end position="151"/>
    </location>
</feature>
<evidence type="ECO:0000256" key="2">
    <source>
        <dbReference type="ARBA" id="ARBA00007511"/>
    </source>
</evidence>
<dbReference type="PANTHER" id="PTHR30238">
    <property type="entry name" value="MEMBRANE BOUND PREDICTED REDOX MODULATOR"/>
    <property type="match status" value="1"/>
</dbReference>
<evidence type="ECO:0000256" key="5">
    <source>
        <dbReference type="ARBA" id="ARBA00023136"/>
    </source>
</evidence>
<evidence type="ECO:0000256" key="6">
    <source>
        <dbReference type="SAM" id="Phobius"/>
    </source>
</evidence>
<gene>
    <name evidence="7" type="ORF">HF329_29020</name>
</gene>
<feature type="transmembrane region" description="Helical" evidence="6">
    <location>
        <begin position="49"/>
        <end position="69"/>
    </location>
</feature>
<comment type="subcellular location">
    <subcellularLocation>
        <location evidence="1">Membrane</location>
        <topology evidence="1">Multi-pass membrane protein</topology>
    </subcellularLocation>
</comment>
<accession>A0AAE6ZLW7</accession>
<dbReference type="EMBL" id="CP051205">
    <property type="protein sequence ID" value="QJB35129.1"/>
    <property type="molecule type" value="Genomic_DNA"/>
</dbReference>
<feature type="transmembrane region" description="Helical" evidence="6">
    <location>
        <begin position="157"/>
        <end position="175"/>
    </location>
</feature>
<dbReference type="AlphaFoldDB" id="A0AAE6ZLW7"/>
<keyword evidence="5 6" id="KW-0472">Membrane</keyword>
<dbReference type="KEGG" id="coy:HF329_29020"/>
<evidence type="ECO:0000313" key="8">
    <source>
        <dbReference type="Proteomes" id="UP000502421"/>
    </source>
</evidence>
<dbReference type="SUPFAM" id="SSF103473">
    <property type="entry name" value="MFS general substrate transporter"/>
    <property type="match status" value="1"/>
</dbReference>
<evidence type="ECO:0000256" key="3">
    <source>
        <dbReference type="ARBA" id="ARBA00022692"/>
    </source>
</evidence>
<name>A0AAE6ZLW7_9BACT</name>